<sequence>NDEEYANDGDEDSSESSSHFDEESSSETEYEETREATLSTPTAQFVDDAALLCFNHGGTVELTAQGRSTQLQASSSSILSSSVYVPHKSQRVLAYVNEELETEIFPRAGHSMSVLPFPNTLTRLMKSQGPPLRPMIGQASLLMLPIILQSLSNSVVTIDAKVNSLTKAALPTTRQMNEIFAALRDLEYGQKLLMKGQKKQDRDLDEADEDRLMAMYTGRVSCDVPQGIGTGTTSASVSTPVVEPHGGGQTTHQP</sequence>
<evidence type="ECO:0000256" key="1">
    <source>
        <dbReference type="SAM" id="MobiDB-lite"/>
    </source>
</evidence>
<feature type="non-terminal residue" evidence="2">
    <location>
        <position position="1"/>
    </location>
</feature>
<feature type="region of interest" description="Disordered" evidence="1">
    <location>
        <begin position="225"/>
        <end position="254"/>
    </location>
</feature>
<dbReference type="EMBL" id="JACEIK010016263">
    <property type="protein sequence ID" value="MCE3217221.1"/>
    <property type="molecule type" value="Genomic_DNA"/>
</dbReference>
<evidence type="ECO:0000313" key="3">
    <source>
        <dbReference type="Proteomes" id="UP000823775"/>
    </source>
</evidence>
<name>A0ABS8X0A2_DATST</name>
<feature type="compositionally biased region" description="Acidic residues" evidence="1">
    <location>
        <begin position="1"/>
        <end position="14"/>
    </location>
</feature>
<feature type="region of interest" description="Disordered" evidence="1">
    <location>
        <begin position="1"/>
        <end position="38"/>
    </location>
</feature>
<protein>
    <submittedName>
        <fullName evidence="2">Uncharacterized protein</fullName>
    </submittedName>
</protein>
<dbReference type="Proteomes" id="UP000823775">
    <property type="component" value="Unassembled WGS sequence"/>
</dbReference>
<feature type="compositionally biased region" description="Acidic residues" evidence="1">
    <location>
        <begin position="23"/>
        <end position="32"/>
    </location>
</feature>
<evidence type="ECO:0000313" key="2">
    <source>
        <dbReference type="EMBL" id="MCE3217221.1"/>
    </source>
</evidence>
<comment type="caution">
    <text evidence="2">The sequence shown here is derived from an EMBL/GenBank/DDBJ whole genome shotgun (WGS) entry which is preliminary data.</text>
</comment>
<reference evidence="2 3" key="1">
    <citation type="journal article" date="2021" name="BMC Genomics">
        <title>Datura genome reveals duplications of psychoactive alkaloid biosynthetic genes and high mutation rate following tissue culture.</title>
        <authorList>
            <person name="Rajewski A."/>
            <person name="Carter-House D."/>
            <person name="Stajich J."/>
            <person name="Litt A."/>
        </authorList>
    </citation>
    <scope>NUCLEOTIDE SEQUENCE [LARGE SCALE GENOMIC DNA]</scope>
    <source>
        <strain evidence="2">AR-01</strain>
    </source>
</reference>
<gene>
    <name evidence="2" type="ORF">HAX54_011086</name>
</gene>
<feature type="compositionally biased region" description="Gly residues" evidence="1">
    <location>
        <begin position="245"/>
        <end position="254"/>
    </location>
</feature>
<proteinExistence type="predicted"/>
<accession>A0ABS8X0A2</accession>
<organism evidence="2 3">
    <name type="scientific">Datura stramonium</name>
    <name type="common">Jimsonweed</name>
    <name type="synonym">Common thornapple</name>
    <dbReference type="NCBI Taxonomy" id="4076"/>
    <lineage>
        <taxon>Eukaryota</taxon>
        <taxon>Viridiplantae</taxon>
        <taxon>Streptophyta</taxon>
        <taxon>Embryophyta</taxon>
        <taxon>Tracheophyta</taxon>
        <taxon>Spermatophyta</taxon>
        <taxon>Magnoliopsida</taxon>
        <taxon>eudicotyledons</taxon>
        <taxon>Gunneridae</taxon>
        <taxon>Pentapetalae</taxon>
        <taxon>asterids</taxon>
        <taxon>lamiids</taxon>
        <taxon>Solanales</taxon>
        <taxon>Solanaceae</taxon>
        <taxon>Solanoideae</taxon>
        <taxon>Datureae</taxon>
        <taxon>Datura</taxon>
    </lineage>
</organism>
<keyword evidence="3" id="KW-1185">Reference proteome</keyword>